<name>A0A0K2XTW1_HELHE</name>
<reference evidence="2" key="1">
    <citation type="submission" date="2014-12" db="EMBL/GenBank/DDBJ databases">
        <authorList>
            <person name="Smet A."/>
        </authorList>
    </citation>
    <scope>NUCLEOTIDE SEQUENCE [LARGE SCALE GENOMIC DNA]</scope>
</reference>
<proteinExistence type="predicted"/>
<gene>
    <name evidence="1" type="ORF">HHE01_14120</name>
</gene>
<evidence type="ECO:0000313" key="1">
    <source>
        <dbReference type="EMBL" id="CRI33726.1"/>
    </source>
</evidence>
<sequence length="41" mass="4485">MKILAKPHRPEQKAFGTIEVLTNNAGFSILSTSPNTPFLSK</sequence>
<organism evidence="1 2">
    <name type="scientific">Helicobacter heilmannii</name>
    <dbReference type="NCBI Taxonomy" id="35817"/>
    <lineage>
        <taxon>Bacteria</taxon>
        <taxon>Pseudomonadati</taxon>
        <taxon>Campylobacterota</taxon>
        <taxon>Epsilonproteobacteria</taxon>
        <taxon>Campylobacterales</taxon>
        <taxon>Helicobacteraceae</taxon>
        <taxon>Helicobacter</taxon>
    </lineage>
</organism>
<dbReference type="AlphaFoldDB" id="A0A0K2XTW1"/>
<accession>A0A0K2XTW1</accession>
<dbReference type="EMBL" id="CDMK01000001">
    <property type="protein sequence ID" value="CRI33726.1"/>
    <property type="molecule type" value="Genomic_DNA"/>
</dbReference>
<keyword evidence="2" id="KW-1185">Reference proteome</keyword>
<protein>
    <submittedName>
        <fullName evidence="1">Uncharacterized protein</fullName>
    </submittedName>
</protein>
<evidence type="ECO:0000313" key="2">
    <source>
        <dbReference type="Proteomes" id="UP000046090"/>
    </source>
</evidence>
<dbReference type="Proteomes" id="UP000046090">
    <property type="component" value="Unassembled WGS sequence"/>
</dbReference>